<evidence type="ECO:0000256" key="1">
    <source>
        <dbReference type="SAM" id="MobiDB-lite"/>
    </source>
</evidence>
<gene>
    <name evidence="2" type="ORF">AK830_g7928</name>
</gene>
<feature type="region of interest" description="Disordered" evidence="1">
    <location>
        <begin position="185"/>
        <end position="216"/>
    </location>
</feature>
<evidence type="ECO:0000313" key="3">
    <source>
        <dbReference type="Proteomes" id="UP000050424"/>
    </source>
</evidence>
<comment type="caution">
    <text evidence="2">The sequence shown here is derived from an EMBL/GenBank/DDBJ whole genome shotgun (WGS) entry which is preliminary data.</text>
</comment>
<feature type="region of interest" description="Disordered" evidence="1">
    <location>
        <begin position="273"/>
        <end position="302"/>
    </location>
</feature>
<name>A0A0P7ALK4_9HYPO</name>
<organism evidence="2 3">
    <name type="scientific">Neonectria ditissima</name>
    <dbReference type="NCBI Taxonomy" id="78410"/>
    <lineage>
        <taxon>Eukaryota</taxon>
        <taxon>Fungi</taxon>
        <taxon>Dikarya</taxon>
        <taxon>Ascomycota</taxon>
        <taxon>Pezizomycotina</taxon>
        <taxon>Sordariomycetes</taxon>
        <taxon>Hypocreomycetidae</taxon>
        <taxon>Hypocreales</taxon>
        <taxon>Nectriaceae</taxon>
        <taxon>Neonectria</taxon>
    </lineage>
</organism>
<accession>A0A0P7ALK4</accession>
<keyword evidence="3" id="KW-1185">Reference proteome</keyword>
<feature type="compositionally biased region" description="Polar residues" evidence="1">
    <location>
        <begin position="282"/>
        <end position="295"/>
    </location>
</feature>
<dbReference type="EMBL" id="LKCW01000128">
    <property type="protein sequence ID" value="KPM38656.1"/>
    <property type="molecule type" value="Genomic_DNA"/>
</dbReference>
<dbReference type="Proteomes" id="UP000050424">
    <property type="component" value="Unassembled WGS sequence"/>
</dbReference>
<reference evidence="2 3" key="1">
    <citation type="submission" date="2015-09" db="EMBL/GenBank/DDBJ databases">
        <title>Draft genome of a European isolate of the apple canker pathogen Neonectria ditissima.</title>
        <authorList>
            <person name="Gomez-Cortecero A."/>
            <person name="Harrison R.J."/>
            <person name="Armitage A.D."/>
        </authorList>
    </citation>
    <scope>NUCLEOTIDE SEQUENCE [LARGE SCALE GENOMIC DNA]</scope>
    <source>
        <strain evidence="2 3">R09/05</strain>
    </source>
</reference>
<sequence length="476" mass="51715">MVQPSNPASPSSSAVPPIDPVEVILRLVDAFQRAPKVNNGQKDELMTSFESVTADPNCKEHVFLTYGEYVLCAYFLTKQSSNRGPLRDTCRATIDQLERASVASGIAAGIQYAKRNKLERMLLRKRRARNSMSTAPAKEFRRPPQPSPSAQQPFPSNTTTPGDSSDARIPPNSIDKMAHATADIMRSGPSAPQSPPPSDAATPGDPCDTRISPDSIDNIAHTNTNITLNGSSVPRNTPPCSIIGTTLSHSSDTRIFPSSVAKAARTTTDIPLSRSSAHRFHSPSTNAPSGSTRPTTDPFIDESTLPAIGTTGQQLLEQPNVHSMANFFPKDLFHAIAIAPGYIPQVTLLFPQFWDTIIRCELTIHMVGRGIQNIAESLFRASVEVENSLRSISINRTKIDPTPKLTLRSYLRDALATVFGPDLFTAIQNSKVAMDKDLGRTNLVAMDVSCYANEWAAITISIDPLQAIVVRKKLFA</sequence>
<proteinExistence type="predicted"/>
<evidence type="ECO:0000313" key="2">
    <source>
        <dbReference type="EMBL" id="KPM38656.1"/>
    </source>
</evidence>
<protein>
    <submittedName>
        <fullName evidence="2">Uncharacterized protein</fullName>
    </submittedName>
</protein>
<dbReference type="OrthoDB" id="3774077at2759"/>
<feature type="region of interest" description="Disordered" evidence="1">
    <location>
        <begin position="126"/>
        <end position="173"/>
    </location>
</feature>
<dbReference type="AlphaFoldDB" id="A0A0P7ALK4"/>